<dbReference type="GO" id="GO:0051539">
    <property type="term" value="F:4 iron, 4 sulfur cluster binding"/>
    <property type="evidence" value="ECO:0007669"/>
    <property type="project" value="UniProtKB-KW"/>
</dbReference>
<dbReference type="SUPFAM" id="SSF102114">
    <property type="entry name" value="Radical SAM enzymes"/>
    <property type="match status" value="1"/>
</dbReference>
<keyword evidence="2" id="KW-0004">4Fe-4S</keyword>
<evidence type="ECO:0000256" key="7">
    <source>
        <dbReference type="ARBA" id="ARBA00023014"/>
    </source>
</evidence>
<sequence>MAEAGYELVPSAEKADVYILNTCTVTHIADRKSRHLLRQARRQNPDARLVAIGCYAERSPQELAQIDGVDLVIGNEQKPHLLRRLQESEYLGSPLSTRMSHHYNGCRTRAFIKVQDGCHNFCSYCIVPLVRRREESTPVDKIVAEVRQRVADGGKEVVLTGTEIGSYGGEGVNLKGLLERILAETDITRLRLSSLQPQEISPELINLWQDSRLCPHFHLSLQSGSDTVLGRMKRRYTIADYERAVALIRGAVPEAAITTDIIAGFPGET</sequence>
<keyword evidence="4" id="KW-0949">S-adenosyl-L-methionine</keyword>
<dbReference type="GO" id="GO:0046872">
    <property type="term" value="F:metal ion binding"/>
    <property type="evidence" value="ECO:0007669"/>
    <property type="project" value="UniProtKB-KW"/>
</dbReference>
<dbReference type="NCBIfam" id="TIGR00089">
    <property type="entry name" value="MiaB/RimO family radical SAM methylthiotransferase"/>
    <property type="match status" value="1"/>
</dbReference>
<name>X1M4J7_9ZZZZ</name>
<dbReference type="Gene3D" id="3.80.30.20">
    <property type="entry name" value="tm_1862 like domain"/>
    <property type="match status" value="1"/>
</dbReference>
<organism evidence="10">
    <name type="scientific">marine sediment metagenome</name>
    <dbReference type="NCBI Taxonomy" id="412755"/>
    <lineage>
        <taxon>unclassified sequences</taxon>
        <taxon>metagenomes</taxon>
        <taxon>ecological metagenomes</taxon>
    </lineage>
</organism>
<dbReference type="SFLD" id="SFLDS00029">
    <property type="entry name" value="Radical_SAM"/>
    <property type="match status" value="1"/>
</dbReference>
<comment type="caution">
    <text evidence="10">The sequence shown here is derived from an EMBL/GenBank/DDBJ whole genome shotgun (WGS) entry which is preliminary data.</text>
</comment>
<gene>
    <name evidence="10" type="ORF">S06H3_28117</name>
</gene>
<dbReference type="PANTHER" id="PTHR11918">
    <property type="entry name" value="RADICAL SAM PROTEINS"/>
    <property type="match status" value="1"/>
</dbReference>
<dbReference type="InterPro" id="IPR006638">
    <property type="entry name" value="Elp3/MiaA/NifB-like_rSAM"/>
</dbReference>
<dbReference type="InterPro" id="IPR058240">
    <property type="entry name" value="rSAM_sf"/>
</dbReference>
<keyword evidence="5" id="KW-0479">Metal-binding</keyword>
<evidence type="ECO:0000256" key="2">
    <source>
        <dbReference type="ARBA" id="ARBA00022485"/>
    </source>
</evidence>
<dbReference type="InterPro" id="IPR005839">
    <property type="entry name" value="Methylthiotransferase"/>
</dbReference>
<dbReference type="EMBL" id="BARV01016378">
    <property type="protein sequence ID" value="GAI26273.1"/>
    <property type="molecule type" value="Genomic_DNA"/>
</dbReference>
<proteinExistence type="predicted"/>
<dbReference type="PROSITE" id="PS51918">
    <property type="entry name" value="RADICAL_SAM"/>
    <property type="match status" value="1"/>
</dbReference>
<dbReference type="InterPro" id="IPR023404">
    <property type="entry name" value="rSAM_horseshoe"/>
</dbReference>
<feature type="domain" description="MTTase N-terminal" evidence="8">
    <location>
        <begin position="1"/>
        <end position="90"/>
    </location>
</feature>
<dbReference type="SFLD" id="SFLDG01082">
    <property type="entry name" value="B12-binding_domain_containing"/>
    <property type="match status" value="1"/>
</dbReference>
<evidence type="ECO:0000256" key="5">
    <source>
        <dbReference type="ARBA" id="ARBA00022723"/>
    </source>
</evidence>
<protein>
    <submittedName>
        <fullName evidence="10">Uncharacterized protein</fullName>
    </submittedName>
</protein>
<evidence type="ECO:0000259" key="9">
    <source>
        <dbReference type="PROSITE" id="PS51918"/>
    </source>
</evidence>
<feature type="non-terminal residue" evidence="10">
    <location>
        <position position="269"/>
    </location>
</feature>
<keyword evidence="7" id="KW-0411">Iron-sulfur</keyword>
<dbReference type="CDD" id="cd01335">
    <property type="entry name" value="Radical_SAM"/>
    <property type="match status" value="1"/>
</dbReference>
<dbReference type="Pfam" id="PF04055">
    <property type="entry name" value="Radical_SAM"/>
    <property type="match status" value="1"/>
</dbReference>
<evidence type="ECO:0000313" key="10">
    <source>
        <dbReference type="EMBL" id="GAI26273.1"/>
    </source>
</evidence>
<dbReference type="GO" id="GO:0035598">
    <property type="term" value="F:tRNA (N(6)-L-threonylcarbamoyladenosine(37)-C(2))-methylthiotransferase activity"/>
    <property type="evidence" value="ECO:0007669"/>
    <property type="project" value="TreeGrafter"/>
</dbReference>
<dbReference type="Gene3D" id="3.40.50.12160">
    <property type="entry name" value="Methylthiotransferase, N-terminal domain"/>
    <property type="match status" value="1"/>
</dbReference>
<evidence type="ECO:0000256" key="3">
    <source>
        <dbReference type="ARBA" id="ARBA00022679"/>
    </source>
</evidence>
<evidence type="ECO:0000256" key="4">
    <source>
        <dbReference type="ARBA" id="ARBA00022691"/>
    </source>
</evidence>
<keyword evidence="6" id="KW-0408">Iron</keyword>
<dbReference type="InterPro" id="IPR013848">
    <property type="entry name" value="Methylthiotransferase_N"/>
</dbReference>
<dbReference type="Pfam" id="PF00919">
    <property type="entry name" value="UPF0004"/>
    <property type="match status" value="1"/>
</dbReference>
<dbReference type="InterPro" id="IPR007197">
    <property type="entry name" value="rSAM"/>
</dbReference>
<reference evidence="10" key="1">
    <citation type="journal article" date="2014" name="Front. Microbiol.">
        <title>High frequency of phylogenetically diverse reductive dehalogenase-homologous genes in deep subseafloor sedimentary metagenomes.</title>
        <authorList>
            <person name="Kawai M."/>
            <person name="Futagami T."/>
            <person name="Toyoda A."/>
            <person name="Takaki Y."/>
            <person name="Nishi S."/>
            <person name="Hori S."/>
            <person name="Arai W."/>
            <person name="Tsubouchi T."/>
            <person name="Morono Y."/>
            <person name="Uchiyama I."/>
            <person name="Ito T."/>
            <person name="Fujiyama A."/>
            <person name="Inagaki F."/>
            <person name="Takami H."/>
        </authorList>
    </citation>
    <scope>NUCLEOTIDE SEQUENCE</scope>
    <source>
        <strain evidence="10">Expedition CK06-06</strain>
    </source>
</reference>
<dbReference type="InterPro" id="IPR038135">
    <property type="entry name" value="Methylthiotransferase_N_sf"/>
</dbReference>
<evidence type="ECO:0000259" key="8">
    <source>
        <dbReference type="PROSITE" id="PS51449"/>
    </source>
</evidence>
<dbReference type="SMART" id="SM00729">
    <property type="entry name" value="Elp3"/>
    <property type="match status" value="1"/>
</dbReference>
<dbReference type="PANTHER" id="PTHR11918:SF45">
    <property type="entry name" value="THREONYLCARBAMOYLADENOSINE TRNA METHYLTHIOTRANSFERASE"/>
    <property type="match status" value="1"/>
</dbReference>
<dbReference type="AlphaFoldDB" id="X1M4J7"/>
<evidence type="ECO:0000256" key="1">
    <source>
        <dbReference type="ARBA" id="ARBA00001966"/>
    </source>
</evidence>
<accession>X1M4J7</accession>
<comment type="cofactor">
    <cofactor evidence="1">
        <name>[4Fe-4S] cluster</name>
        <dbReference type="ChEBI" id="CHEBI:49883"/>
    </cofactor>
</comment>
<feature type="domain" description="Radical SAM core" evidence="9">
    <location>
        <begin position="104"/>
        <end position="269"/>
    </location>
</feature>
<dbReference type="PROSITE" id="PS51449">
    <property type="entry name" value="MTTASE_N"/>
    <property type="match status" value="1"/>
</dbReference>
<keyword evidence="3" id="KW-0808">Transferase</keyword>
<evidence type="ECO:0000256" key="6">
    <source>
        <dbReference type="ARBA" id="ARBA00023004"/>
    </source>
</evidence>